<dbReference type="Pfam" id="PF14541">
    <property type="entry name" value="TAXi_C"/>
    <property type="match status" value="1"/>
</dbReference>
<name>A0A6J1CII3_MOMCH</name>
<keyword evidence="4" id="KW-0064">Aspartyl protease</keyword>
<dbReference type="PROSITE" id="PS00141">
    <property type="entry name" value="ASP_PROTEASE"/>
    <property type="match status" value="1"/>
</dbReference>
<evidence type="ECO:0000256" key="6">
    <source>
        <dbReference type="ARBA" id="ARBA00023125"/>
    </source>
</evidence>
<dbReference type="PROSITE" id="PS51767">
    <property type="entry name" value="PEPTIDASE_A1"/>
    <property type="match status" value="1"/>
</dbReference>
<dbReference type="Proteomes" id="UP000504603">
    <property type="component" value="Unplaced"/>
</dbReference>
<dbReference type="PANTHER" id="PTHR13683:SF265">
    <property type="entry name" value="PROTEIN ASPARTIC PROTEASE IN GUARD CELL 2"/>
    <property type="match status" value="1"/>
</dbReference>
<organism evidence="10 11">
    <name type="scientific">Momordica charantia</name>
    <name type="common">Bitter gourd</name>
    <name type="synonym">Balsam pear</name>
    <dbReference type="NCBI Taxonomy" id="3673"/>
    <lineage>
        <taxon>Eukaryota</taxon>
        <taxon>Viridiplantae</taxon>
        <taxon>Streptophyta</taxon>
        <taxon>Embryophyta</taxon>
        <taxon>Tracheophyta</taxon>
        <taxon>Spermatophyta</taxon>
        <taxon>Magnoliopsida</taxon>
        <taxon>eudicotyledons</taxon>
        <taxon>Gunneridae</taxon>
        <taxon>Pentapetalae</taxon>
        <taxon>rosids</taxon>
        <taxon>fabids</taxon>
        <taxon>Cucurbitales</taxon>
        <taxon>Cucurbitaceae</taxon>
        <taxon>Momordiceae</taxon>
        <taxon>Momordica</taxon>
    </lineage>
</organism>
<dbReference type="InterPro" id="IPR021109">
    <property type="entry name" value="Peptidase_aspartic_dom_sf"/>
</dbReference>
<evidence type="ECO:0000256" key="1">
    <source>
        <dbReference type="ARBA" id="ARBA00007447"/>
    </source>
</evidence>
<dbReference type="InterPro" id="IPR001461">
    <property type="entry name" value="Aspartic_peptidase_A1"/>
</dbReference>
<dbReference type="Pfam" id="PF14543">
    <property type="entry name" value="TAXi_N"/>
    <property type="match status" value="1"/>
</dbReference>
<proteinExistence type="inferred from homology"/>
<feature type="domain" description="Peptidase A1" evidence="9">
    <location>
        <begin position="134"/>
        <end position="469"/>
    </location>
</feature>
<accession>A0A6J1CII3</accession>
<dbReference type="PANTHER" id="PTHR13683">
    <property type="entry name" value="ASPARTYL PROTEASES"/>
    <property type="match status" value="1"/>
</dbReference>
<keyword evidence="3 8" id="KW-0732">Signal</keyword>
<dbReference type="GeneID" id="111011806"/>
<dbReference type="InterPro" id="IPR032861">
    <property type="entry name" value="TAXi_N"/>
</dbReference>
<evidence type="ECO:0000259" key="9">
    <source>
        <dbReference type="PROSITE" id="PS51767"/>
    </source>
</evidence>
<dbReference type="RefSeq" id="XP_022141394.1">
    <property type="nucleotide sequence ID" value="XM_022285702.1"/>
</dbReference>
<dbReference type="InterPro" id="IPR033121">
    <property type="entry name" value="PEPTIDASE_A1"/>
</dbReference>
<gene>
    <name evidence="11" type="primary">LOC111011806</name>
</gene>
<evidence type="ECO:0000256" key="3">
    <source>
        <dbReference type="ARBA" id="ARBA00022729"/>
    </source>
</evidence>
<dbReference type="OrthoDB" id="2747330at2759"/>
<dbReference type="GO" id="GO:0004190">
    <property type="term" value="F:aspartic-type endopeptidase activity"/>
    <property type="evidence" value="ECO:0007669"/>
    <property type="project" value="UniProtKB-KW"/>
</dbReference>
<protein>
    <submittedName>
        <fullName evidence="11">Protein ASPARTIC PROTEASE IN GUARD CELL 2</fullName>
    </submittedName>
</protein>
<dbReference type="FunFam" id="2.40.70.10:FF:000016">
    <property type="entry name" value="Probable aspartic protease At2g35615"/>
    <property type="match status" value="1"/>
</dbReference>
<keyword evidence="6" id="KW-0238">DNA-binding</keyword>
<feature type="chain" id="PRO_5027096365" evidence="8">
    <location>
        <begin position="25"/>
        <end position="473"/>
    </location>
</feature>
<dbReference type="KEGG" id="mcha:111011806"/>
<evidence type="ECO:0000256" key="4">
    <source>
        <dbReference type="ARBA" id="ARBA00022750"/>
    </source>
</evidence>
<dbReference type="Gene3D" id="2.40.70.10">
    <property type="entry name" value="Acid Proteases"/>
    <property type="match status" value="2"/>
</dbReference>
<dbReference type="GO" id="GO:0006508">
    <property type="term" value="P:proteolysis"/>
    <property type="evidence" value="ECO:0007669"/>
    <property type="project" value="UniProtKB-KW"/>
</dbReference>
<evidence type="ECO:0000256" key="5">
    <source>
        <dbReference type="ARBA" id="ARBA00022801"/>
    </source>
</evidence>
<keyword evidence="5" id="KW-0378">Hydrolase</keyword>
<feature type="active site" evidence="7">
    <location>
        <position position="152"/>
    </location>
</feature>
<feature type="signal peptide" evidence="8">
    <location>
        <begin position="1"/>
        <end position="24"/>
    </location>
</feature>
<keyword evidence="10" id="KW-1185">Reference proteome</keyword>
<reference evidence="11" key="1">
    <citation type="submission" date="2025-08" db="UniProtKB">
        <authorList>
            <consortium name="RefSeq"/>
        </authorList>
    </citation>
    <scope>IDENTIFICATION</scope>
    <source>
        <strain evidence="11">OHB3-1</strain>
    </source>
</reference>
<sequence length="473" mass="50564">MPATMLPFLLFLPLLTATVAATAAYPVTQLLNVKDITKETESEPTRLPEDLPLHENYPIHNTTTHTQWKLKLFHRDNLPLNFDPDHRCRFKERMERDLKRVSSLLRQLSNDSNEQVTDFGSDVVSGTEQGSGEYFVRIGVGSPPRSQYVVIDSGSDIVWVQCQPCSKCYQQSDPVFDPAGSASYAGVSCDSSVCDRLDNAGCNDGRCRYEVAYGDGSYTSGTLALETLTFGRVMIRNIAIGCGHMNRGMFVGAAGLLGLGGGAMSFVGQLGGQTGGAFSYCLVSRGTESTGSLEFGRGAMPVGGAWVPLIRNPRAPSFYYVGLSGLGVGGTRVPIPEQIFELTNLGYGGVVMDTGTAVTRLPAPAYEAFRDTFIGLTANLPRSAGVSIFDTCYDLNGFVSVRVPTVSFYFSGGPILTLPARNFLIPVDGEGTFCFAFAASPSGLSIIGNIQQEGIQISIDGANGFVGFGPSIC</sequence>
<evidence type="ECO:0000256" key="2">
    <source>
        <dbReference type="ARBA" id="ARBA00022670"/>
    </source>
</evidence>
<evidence type="ECO:0000313" key="11">
    <source>
        <dbReference type="RefSeq" id="XP_022141394.1"/>
    </source>
</evidence>
<dbReference type="InterPro" id="IPR032799">
    <property type="entry name" value="TAXi_C"/>
</dbReference>
<dbReference type="SUPFAM" id="SSF50630">
    <property type="entry name" value="Acid proteases"/>
    <property type="match status" value="1"/>
</dbReference>
<dbReference type="FunFam" id="2.40.70.10:FF:000010">
    <property type="entry name" value="Aspartyl protease family protein 2"/>
    <property type="match status" value="1"/>
</dbReference>
<dbReference type="GO" id="GO:0003677">
    <property type="term" value="F:DNA binding"/>
    <property type="evidence" value="ECO:0007669"/>
    <property type="project" value="UniProtKB-KW"/>
</dbReference>
<comment type="similarity">
    <text evidence="1">Belongs to the peptidase A1 family.</text>
</comment>
<feature type="active site" evidence="7">
    <location>
        <position position="353"/>
    </location>
</feature>
<dbReference type="AlphaFoldDB" id="A0A6J1CII3"/>
<evidence type="ECO:0000313" key="10">
    <source>
        <dbReference type="Proteomes" id="UP000504603"/>
    </source>
</evidence>
<keyword evidence="2 11" id="KW-0645">Protease</keyword>
<evidence type="ECO:0000256" key="7">
    <source>
        <dbReference type="PIRSR" id="PIRSR601461-1"/>
    </source>
</evidence>
<dbReference type="InterPro" id="IPR001969">
    <property type="entry name" value="Aspartic_peptidase_AS"/>
</dbReference>
<evidence type="ECO:0000256" key="8">
    <source>
        <dbReference type="SAM" id="SignalP"/>
    </source>
</evidence>